<feature type="region of interest" description="Disordered" evidence="8">
    <location>
        <begin position="27"/>
        <end position="64"/>
    </location>
</feature>
<feature type="compositionally biased region" description="Polar residues" evidence="8">
    <location>
        <begin position="39"/>
        <end position="54"/>
    </location>
</feature>
<organism evidence="10 11">
    <name type="scientific">Octodon degus</name>
    <name type="common">Degu</name>
    <name type="synonym">Sciurus degus</name>
    <dbReference type="NCBI Taxonomy" id="10160"/>
    <lineage>
        <taxon>Eukaryota</taxon>
        <taxon>Metazoa</taxon>
        <taxon>Chordata</taxon>
        <taxon>Craniata</taxon>
        <taxon>Vertebrata</taxon>
        <taxon>Euteleostomi</taxon>
        <taxon>Mammalia</taxon>
        <taxon>Eutheria</taxon>
        <taxon>Euarchontoglires</taxon>
        <taxon>Glires</taxon>
        <taxon>Rodentia</taxon>
        <taxon>Hystricomorpha</taxon>
        <taxon>Octodontidae</taxon>
        <taxon>Octodon</taxon>
    </lineage>
</organism>
<reference evidence="11" key="1">
    <citation type="submission" date="2025-08" db="UniProtKB">
        <authorList>
            <consortium name="RefSeq"/>
        </authorList>
    </citation>
    <scope>IDENTIFICATION</scope>
</reference>
<evidence type="ECO:0000256" key="2">
    <source>
        <dbReference type="ARBA" id="ARBA00022737"/>
    </source>
</evidence>
<dbReference type="GO" id="GO:0003724">
    <property type="term" value="F:RNA helicase activity"/>
    <property type="evidence" value="ECO:0007669"/>
    <property type="project" value="UniProtKB-EC"/>
</dbReference>
<dbReference type="FunFam" id="2.60.40.790:FF:000067">
    <property type="entry name" value="Tudor domain-containing 12"/>
    <property type="match status" value="1"/>
</dbReference>
<dbReference type="SUPFAM" id="SSF49764">
    <property type="entry name" value="HSP20-like chaperones"/>
    <property type="match status" value="1"/>
</dbReference>
<accession>A0A6P6EXZ8</accession>
<proteinExistence type="predicted"/>
<dbReference type="PANTHER" id="PTHR22655">
    <property type="entry name" value="ATP-DEPENDENT RNA HELICASE TDRD12-RELATED"/>
    <property type="match status" value="1"/>
</dbReference>
<dbReference type="Pfam" id="PF04969">
    <property type="entry name" value="CS"/>
    <property type="match status" value="1"/>
</dbReference>
<protein>
    <recommendedName>
        <fullName evidence="1">RNA helicase</fullName>
        <ecNumber evidence="1">3.6.4.13</ecNumber>
    </recommendedName>
</protein>
<dbReference type="GeneID" id="111818204"/>
<dbReference type="GO" id="GO:0005524">
    <property type="term" value="F:ATP binding"/>
    <property type="evidence" value="ECO:0007669"/>
    <property type="project" value="UniProtKB-KW"/>
</dbReference>
<evidence type="ECO:0000256" key="7">
    <source>
        <dbReference type="ARBA" id="ARBA00047984"/>
    </source>
</evidence>
<dbReference type="InterPro" id="IPR007052">
    <property type="entry name" value="CS_dom"/>
</dbReference>
<gene>
    <name evidence="11" type="primary">LOC111818204</name>
</gene>
<feature type="domain" description="CS" evidence="9">
    <location>
        <begin position="69"/>
        <end position="155"/>
    </location>
</feature>
<keyword evidence="2" id="KW-0677">Repeat</keyword>
<evidence type="ECO:0000313" key="11">
    <source>
        <dbReference type="RefSeq" id="XP_023577210.1"/>
    </source>
</evidence>
<evidence type="ECO:0000313" key="10">
    <source>
        <dbReference type="Proteomes" id="UP000515203"/>
    </source>
</evidence>
<keyword evidence="4" id="KW-0378">Hydrolase</keyword>
<keyword evidence="6" id="KW-0067">ATP-binding</keyword>
<keyword evidence="5 11" id="KW-0347">Helicase</keyword>
<name>A0A6P6EXZ8_OCTDE</name>
<comment type="catalytic activity">
    <reaction evidence="7">
        <text>ATP + H2O = ADP + phosphate + H(+)</text>
        <dbReference type="Rhea" id="RHEA:13065"/>
        <dbReference type="ChEBI" id="CHEBI:15377"/>
        <dbReference type="ChEBI" id="CHEBI:15378"/>
        <dbReference type="ChEBI" id="CHEBI:30616"/>
        <dbReference type="ChEBI" id="CHEBI:43474"/>
        <dbReference type="ChEBI" id="CHEBI:456216"/>
        <dbReference type="EC" id="3.6.4.13"/>
    </reaction>
</comment>
<keyword evidence="3" id="KW-0547">Nucleotide-binding</keyword>
<dbReference type="PANTHER" id="PTHR22655:SF2">
    <property type="entry name" value="ATP-DEPENDENT RNA HELICASE TDRD12-RELATED"/>
    <property type="match status" value="1"/>
</dbReference>
<keyword evidence="10" id="KW-1185">Reference proteome</keyword>
<evidence type="ECO:0000256" key="1">
    <source>
        <dbReference type="ARBA" id="ARBA00012552"/>
    </source>
</evidence>
<dbReference type="Proteomes" id="UP000515203">
    <property type="component" value="Unplaced"/>
</dbReference>
<dbReference type="Gene3D" id="2.60.40.790">
    <property type="match status" value="1"/>
</dbReference>
<dbReference type="InterPro" id="IPR008978">
    <property type="entry name" value="HSP20-like_chaperone"/>
</dbReference>
<dbReference type="GO" id="GO:0016787">
    <property type="term" value="F:hydrolase activity"/>
    <property type="evidence" value="ECO:0007669"/>
    <property type="project" value="UniProtKB-KW"/>
</dbReference>
<evidence type="ECO:0000256" key="5">
    <source>
        <dbReference type="ARBA" id="ARBA00022806"/>
    </source>
</evidence>
<dbReference type="OrthoDB" id="249932at2759"/>
<dbReference type="GO" id="GO:0042078">
    <property type="term" value="P:germ-line stem cell division"/>
    <property type="evidence" value="ECO:0007669"/>
    <property type="project" value="TreeGrafter"/>
</dbReference>
<dbReference type="PROSITE" id="PS51203">
    <property type="entry name" value="CS"/>
    <property type="match status" value="1"/>
</dbReference>
<evidence type="ECO:0000259" key="9">
    <source>
        <dbReference type="PROSITE" id="PS51203"/>
    </source>
</evidence>
<evidence type="ECO:0000256" key="3">
    <source>
        <dbReference type="ARBA" id="ARBA00022741"/>
    </source>
</evidence>
<evidence type="ECO:0000256" key="8">
    <source>
        <dbReference type="SAM" id="MobiDB-lite"/>
    </source>
</evidence>
<dbReference type="EC" id="3.6.4.13" evidence="1"/>
<evidence type="ECO:0000256" key="6">
    <source>
        <dbReference type="ARBA" id="ARBA00022840"/>
    </source>
</evidence>
<dbReference type="RefSeq" id="XP_023577210.1">
    <property type="nucleotide sequence ID" value="XM_023721442.1"/>
</dbReference>
<sequence>MGEGVVALPAPKRVSAEEATCLQEVQQEDCGIERETGSETKSGNPTSETLSENPGDSPIGRISQPQLKSFHPQIKWFQKDDVIILRIRIRNIKDYTCKYFHDRVVFSAWVGDKFYLADMELQANIIKEDCKCVITNDEPVITLAKEKRGSWCGLLRQKNPNVTFDFDHWEECDEDGEEGLFPKVISSKTVPCKVPKVVEDSSSCEDDSGSESD</sequence>
<dbReference type="CDD" id="cd06463">
    <property type="entry name" value="p23_like"/>
    <property type="match status" value="1"/>
</dbReference>
<dbReference type="AlphaFoldDB" id="A0A6P6EXZ8"/>
<dbReference type="InParanoid" id="A0A6P6EXZ8"/>
<evidence type="ECO:0000256" key="4">
    <source>
        <dbReference type="ARBA" id="ARBA00022801"/>
    </source>
</evidence>